<dbReference type="Gene3D" id="1.10.630.10">
    <property type="entry name" value="Cytochrome P450"/>
    <property type="match status" value="1"/>
</dbReference>
<evidence type="ECO:0000256" key="6">
    <source>
        <dbReference type="ARBA" id="ARBA00023004"/>
    </source>
</evidence>
<dbReference type="GO" id="GO:0005506">
    <property type="term" value="F:iron ion binding"/>
    <property type="evidence" value="ECO:0007669"/>
    <property type="project" value="InterPro"/>
</dbReference>
<dbReference type="CDD" id="cd11051">
    <property type="entry name" value="CYP59-like"/>
    <property type="match status" value="1"/>
</dbReference>
<comment type="caution">
    <text evidence="11">The sequence shown here is derived from an EMBL/GenBank/DDBJ whole genome shotgun (WGS) entry which is preliminary data.</text>
</comment>
<dbReference type="GO" id="GO:0020037">
    <property type="term" value="F:heme binding"/>
    <property type="evidence" value="ECO:0007669"/>
    <property type="project" value="InterPro"/>
</dbReference>
<feature type="binding site" description="axial binding residue" evidence="8">
    <location>
        <position position="490"/>
    </location>
    <ligand>
        <name>heme</name>
        <dbReference type="ChEBI" id="CHEBI:30413"/>
    </ligand>
    <ligandPart>
        <name>Fe</name>
        <dbReference type="ChEBI" id="CHEBI:18248"/>
    </ligandPart>
</feature>
<dbReference type="PROSITE" id="PS50181">
    <property type="entry name" value="FBOX"/>
    <property type="match status" value="1"/>
</dbReference>
<dbReference type="InterPro" id="IPR001810">
    <property type="entry name" value="F-box_dom"/>
</dbReference>
<evidence type="ECO:0000256" key="9">
    <source>
        <dbReference type="SAM" id="MobiDB-lite"/>
    </source>
</evidence>
<dbReference type="OrthoDB" id="10029320at2759"/>
<dbReference type="STRING" id="1081102.A0A167XSM0"/>
<evidence type="ECO:0000256" key="3">
    <source>
        <dbReference type="ARBA" id="ARBA00022617"/>
    </source>
</evidence>
<dbReference type="EMBL" id="AZHD01000003">
    <property type="protein sequence ID" value="OAA65337.1"/>
    <property type="molecule type" value="Genomic_DNA"/>
</dbReference>
<protein>
    <submittedName>
        <fullName evidence="11">Taurine catabolism dioxygenase family protein</fullName>
    </submittedName>
</protein>
<keyword evidence="3 8" id="KW-0349">Heme</keyword>
<gene>
    <name evidence="11" type="ORF">SPI_02124</name>
</gene>
<dbReference type="SUPFAM" id="SSF81383">
    <property type="entry name" value="F-box domain"/>
    <property type="match status" value="1"/>
</dbReference>
<dbReference type="InterPro" id="IPR036396">
    <property type="entry name" value="Cyt_P450_sf"/>
</dbReference>
<reference evidence="11 12" key="1">
    <citation type="journal article" date="2016" name="Genome Biol. Evol.">
        <title>Divergent and convergent evolution of fungal pathogenicity.</title>
        <authorList>
            <person name="Shang Y."/>
            <person name="Xiao G."/>
            <person name="Zheng P."/>
            <person name="Cen K."/>
            <person name="Zhan S."/>
            <person name="Wang C."/>
        </authorList>
    </citation>
    <scope>NUCLEOTIDE SEQUENCE [LARGE SCALE GENOMIC DNA]</scope>
    <source>
        <strain evidence="11 12">RCEF 264</strain>
    </source>
</reference>
<dbReference type="PANTHER" id="PTHR24305:SF107">
    <property type="entry name" value="P450, PUTATIVE (EUROFUNG)-RELATED"/>
    <property type="match status" value="1"/>
</dbReference>
<keyword evidence="6 8" id="KW-0408">Iron</keyword>
<dbReference type="InterPro" id="IPR002401">
    <property type="entry name" value="Cyt_P450_E_grp-I"/>
</dbReference>
<dbReference type="Proteomes" id="UP000076874">
    <property type="component" value="Unassembled WGS sequence"/>
</dbReference>
<evidence type="ECO:0000313" key="12">
    <source>
        <dbReference type="Proteomes" id="UP000076874"/>
    </source>
</evidence>
<dbReference type="PANTHER" id="PTHR24305">
    <property type="entry name" value="CYTOCHROME P450"/>
    <property type="match status" value="1"/>
</dbReference>
<organism evidence="11 12">
    <name type="scientific">Niveomyces insectorum RCEF 264</name>
    <dbReference type="NCBI Taxonomy" id="1081102"/>
    <lineage>
        <taxon>Eukaryota</taxon>
        <taxon>Fungi</taxon>
        <taxon>Dikarya</taxon>
        <taxon>Ascomycota</taxon>
        <taxon>Pezizomycotina</taxon>
        <taxon>Sordariomycetes</taxon>
        <taxon>Hypocreomycetidae</taxon>
        <taxon>Hypocreales</taxon>
        <taxon>Cordycipitaceae</taxon>
        <taxon>Niveomyces</taxon>
    </lineage>
</organism>
<dbReference type="Pfam" id="PF00067">
    <property type="entry name" value="p450"/>
    <property type="match status" value="1"/>
</dbReference>
<keyword evidence="7" id="KW-0503">Monooxygenase</keyword>
<keyword evidence="4 8" id="KW-0479">Metal-binding</keyword>
<keyword evidence="11" id="KW-0223">Dioxygenase</keyword>
<feature type="domain" description="F-box" evidence="10">
    <location>
        <begin position="667"/>
        <end position="715"/>
    </location>
</feature>
<comment type="pathway">
    <text evidence="2">Secondary metabolite biosynthesis.</text>
</comment>
<keyword evidence="5" id="KW-0560">Oxidoreductase</keyword>
<dbReference type="InterPro" id="IPR036047">
    <property type="entry name" value="F-box-like_dom_sf"/>
</dbReference>
<dbReference type="PRINTS" id="PR00463">
    <property type="entry name" value="EP450I"/>
</dbReference>
<keyword evidence="12" id="KW-1185">Reference proteome</keyword>
<accession>A0A167XSM0</accession>
<evidence type="ECO:0000256" key="4">
    <source>
        <dbReference type="ARBA" id="ARBA00022723"/>
    </source>
</evidence>
<evidence type="ECO:0000256" key="1">
    <source>
        <dbReference type="ARBA" id="ARBA00001971"/>
    </source>
</evidence>
<evidence type="ECO:0000256" key="8">
    <source>
        <dbReference type="PIRSR" id="PIRSR602401-1"/>
    </source>
</evidence>
<dbReference type="GO" id="GO:0016705">
    <property type="term" value="F:oxidoreductase activity, acting on paired donors, with incorporation or reduction of molecular oxygen"/>
    <property type="evidence" value="ECO:0007669"/>
    <property type="project" value="InterPro"/>
</dbReference>
<dbReference type="SUPFAM" id="SSF48264">
    <property type="entry name" value="Cytochrome P450"/>
    <property type="match status" value="1"/>
</dbReference>
<dbReference type="Pfam" id="PF12937">
    <property type="entry name" value="F-box-like"/>
    <property type="match status" value="1"/>
</dbReference>
<dbReference type="AlphaFoldDB" id="A0A167XSM0"/>
<name>A0A167XSM0_9HYPO</name>
<feature type="region of interest" description="Disordered" evidence="9">
    <location>
        <begin position="591"/>
        <end position="628"/>
    </location>
</feature>
<sequence>MNHAAIAGGLLLAATVLWYAYRGYCVRSRFQRLQKQGIPMMPHHPIFGHFGVVAKLMADMPADAHGDYLMVLIQENWRDVFPGCQRCPPAVYLDLWPVSPPMLLSLDPAVSAQFTQDVNLDKAPEQGAFLHPLTGNLDVSSCNGALWKLRRRLLSPGFSPQNVSLRVPDLLEEVEVFVDVLRRAVGPNGGWGPVFTLEEKATLLTLDFIGRFTLDVRLHEQTTPLTPFSAGMLDTLPWLTIHVHIGNFLGILNPWRQVKFWWNTRKMDSFLLPLLRDRIAALKQEGKDDRDQDETQLGKKEKQRSLMDMLLRAMVENGEDERTFLPYALAETKHTMFAGHETTAFVLAWVFLMLSHHPDVLDKMRAEHDAVLGPDPAAAMRAAPHLLSQIVYTNAVIKETMRVHTNVGTLRGGTPNFELYGLAGSGFEGTAFPTAGCVVWDGNFAIHRNPALWPRATEFLPERWLVTDPDDPLHPPHNAYRPFVQGPRNCVGQHLAMMEMKMVLVLVTRELELETAWEEWDALRGNTGKKGTVWGDRLYQVSKHGPPHVKDGMPVHVNATYRSGILVLWLICACIVASLIKYLTDDEASDHAARDDWASTDDDREGDDGNTPCNRLRVLCPGTSGNSEANRMLVSEASETSEANEGHEDHQMPPDRLAIAARHNATSCLLARLPEELLLDILEYLDSEALFFVRRTSRLFLRLFSSHALRQFHDRDGERLRFYFPEQPWVAQNLQGINREASAAPGSKSPPTPPAAPPCTGLPALVVHDVVANGLTWTAGTWFYTAHVDLSRYGDEPITAQDFRDCLADLRKNKGPQTTGAVRSTKRYG</sequence>
<feature type="compositionally biased region" description="Acidic residues" evidence="9">
    <location>
        <begin position="598"/>
        <end position="608"/>
    </location>
</feature>
<dbReference type="GO" id="GO:0004497">
    <property type="term" value="F:monooxygenase activity"/>
    <property type="evidence" value="ECO:0007669"/>
    <property type="project" value="UniProtKB-KW"/>
</dbReference>
<comment type="cofactor">
    <cofactor evidence="1 8">
        <name>heme</name>
        <dbReference type="ChEBI" id="CHEBI:30413"/>
    </cofactor>
</comment>
<dbReference type="InterPro" id="IPR001128">
    <property type="entry name" value="Cyt_P450"/>
</dbReference>
<evidence type="ECO:0000313" key="11">
    <source>
        <dbReference type="EMBL" id="OAA65337.1"/>
    </source>
</evidence>
<dbReference type="SMART" id="SM00256">
    <property type="entry name" value="FBOX"/>
    <property type="match status" value="1"/>
</dbReference>
<dbReference type="InterPro" id="IPR050121">
    <property type="entry name" value="Cytochrome_P450_monoxygenase"/>
</dbReference>
<evidence type="ECO:0000256" key="2">
    <source>
        <dbReference type="ARBA" id="ARBA00005179"/>
    </source>
</evidence>
<dbReference type="GO" id="GO:0051213">
    <property type="term" value="F:dioxygenase activity"/>
    <property type="evidence" value="ECO:0007669"/>
    <property type="project" value="UniProtKB-KW"/>
</dbReference>
<evidence type="ECO:0000256" key="7">
    <source>
        <dbReference type="ARBA" id="ARBA00023033"/>
    </source>
</evidence>
<proteinExistence type="predicted"/>
<evidence type="ECO:0000259" key="10">
    <source>
        <dbReference type="PROSITE" id="PS50181"/>
    </source>
</evidence>
<dbReference type="PRINTS" id="PR00385">
    <property type="entry name" value="P450"/>
</dbReference>
<evidence type="ECO:0000256" key="5">
    <source>
        <dbReference type="ARBA" id="ARBA00023002"/>
    </source>
</evidence>